<keyword evidence="13" id="KW-0812">Transmembrane</keyword>
<keyword evidence="13" id="KW-0472">Membrane</keyword>
<feature type="compositionally biased region" description="Polar residues" evidence="12">
    <location>
        <begin position="1842"/>
        <end position="1853"/>
    </location>
</feature>
<proteinExistence type="predicted"/>
<dbReference type="SUPFAM" id="SSF88633">
    <property type="entry name" value="Positive stranded ssRNA viruses"/>
    <property type="match status" value="2"/>
</dbReference>
<evidence type="ECO:0000256" key="2">
    <source>
        <dbReference type="ARBA" id="ARBA00022484"/>
    </source>
</evidence>
<feature type="compositionally biased region" description="Acidic residues" evidence="12">
    <location>
        <begin position="1859"/>
        <end position="1868"/>
    </location>
</feature>
<evidence type="ECO:0000256" key="1">
    <source>
        <dbReference type="ARBA" id="ARBA00004328"/>
    </source>
</evidence>
<dbReference type="Pfam" id="PF00910">
    <property type="entry name" value="RNA_helicase"/>
    <property type="match status" value="1"/>
</dbReference>
<dbReference type="GO" id="GO:0006351">
    <property type="term" value="P:DNA-templated transcription"/>
    <property type="evidence" value="ECO:0007669"/>
    <property type="project" value="InterPro"/>
</dbReference>
<dbReference type="PROSITE" id="PS51218">
    <property type="entry name" value="SF3_HELICASE_2"/>
    <property type="match status" value="1"/>
</dbReference>
<dbReference type="GO" id="GO:0003723">
    <property type="term" value="F:RNA binding"/>
    <property type="evidence" value="ECO:0007669"/>
    <property type="project" value="InterPro"/>
</dbReference>
<keyword evidence="7" id="KW-0378">Hydrolase</keyword>
<dbReference type="Gene3D" id="2.60.120.20">
    <property type="match status" value="2"/>
</dbReference>
<dbReference type="InterPro" id="IPR000605">
    <property type="entry name" value="Helicase_SF3_ssDNA/RNA_vir"/>
</dbReference>
<keyword evidence="9" id="KW-0067">ATP-binding</keyword>
<protein>
    <submittedName>
        <fullName evidence="15">Polyprotein</fullName>
    </submittedName>
</protein>
<evidence type="ECO:0000256" key="4">
    <source>
        <dbReference type="ARBA" id="ARBA00022679"/>
    </source>
</evidence>
<reference evidence="15" key="1">
    <citation type="journal article" date="2021" name="Viruses">
        <title>Virus Prospecting in Crickets-Discovery and Strain Divergence of a Novel Iflavirus in Wild and Cultivated Acheta domesticus.</title>
        <authorList>
            <person name="de Miranda J.R."/>
            <person name="Granberg F."/>
            <person name="Onorati P."/>
            <person name="Jansson A."/>
            <person name="Berggren A."/>
        </authorList>
    </citation>
    <scope>NUCLEOTIDE SEQUENCE</scope>
    <source>
        <strain evidence="15">72-frass</strain>
    </source>
</reference>
<dbReference type="GO" id="GO:0008234">
    <property type="term" value="F:cysteine-type peptidase activity"/>
    <property type="evidence" value="ECO:0007669"/>
    <property type="project" value="UniProtKB-KW"/>
</dbReference>
<feature type="region of interest" description="Disordered" evidence="12">
    <location>
        <begin position="1810"/>
        <end position="1877"/>
    </location>
</feature>
<dbReference type="InterPro" id="IPR043128">
    <property type="entry name" value="Rev_trsase/Diguanyl_cyclase"/>
</dbReference>
<dbReference type="EMBL" id="MW548506">
    <property type="protein sequence ID" value="QSV52305.1"/>
    <property type="molecule type" value="Genomic_RNA"/>
</dbReference>
<dbReference type="SUPFAM" id="SSF50494">
    <property type="entry name" value="Trypsin-like serine proteases"/>
    <property type="match status" value="1"/>
</dbReference>
<evidence type="ECO:0000256" key="8">
    <source>
        <dbReference type="ARBA" id="ARBA00022807"/>
    </source>
</evidence>
<dbReference type="InterPro" id="IPR001205">
    <property type="entry name" value="RNA-dir_pol_C"/>
</dbReference>
<feature type="transmembrane region" description="Helical" evidence="13">
    <location>
        <begin position="62"/>
        <end position="95"/>
    </location>
</feature>
<dbReference type="InterPro" id="IPR014759">
    <property type="entry name" value="Helicase_SF3_ssRNA_vir"/>
</dbReference>
<dbReference type="GeneID" id="80557562"/>
<keyword evidence="6" id="KW-0547">Nucleotide-binding</keyword>
<feature type="compositionally biased region" description="Acidic residues" evidence="12">
    <location>
        <begin position="1819"/>
        <end position="1832"/>
    </location>
</feature>
<keyword evidence="5" id="KW-0548">Nucleotidyltransferase</keyword>
<dbReference type="GO" id="GO:0044423">
    <property type="term" value="C:virion component"/>
    <property type="evidence" value="ECO:0007669"/>
    <property type="project" value="UniProtKB-KW"/>
</dbReference>
<keyword evidence="2" id="KW-0696">RNA-directed RNA polymerase</keyword>
<dbReference type="InterPro" id="IPR009003">
    <property type="entry name" value="Peptidase_S1_PA"/>
</dbReference>
<dbReference type="GO" id="GO:0003724">
    <property type="term" value="F:RNA helicase activity"/>
    <property type="evidence" value="ECO:0007669"/>
    <property type="project" value="InterPro"/>
</dbReference>
<dbReference type="GO" id="GO:0006508">
    <property type="term" value="P:proteolysis"/>
    <property type="evidence" value="ECO:0007669"/>
    <property type="project" value="UniProtKB-KW"/>
</dbReference>
<feature type="domain" description="SF3 helicase" evidence="14">
    <location>
        <begin position="1510"/>
        <end position="1684"/>
    </location>
</feature>
<evidence type="ECO:0000259" key="14">
    <source>
        <dbReference type="PROSITE" id="PS51218"/>
    </source>
</evidence>
<name>A0A8A2IGC6_9VIRU</name>
<keyword evidence="3" id="KW-0645">Protease</keyword>
<evidence type="ECO:0000256" key="3">
    <source>
        <dbReference type="ARBA" id="ARBA00022670"/>
    </source>
</evidence>
<comment type="subcellular location">
    <subcellularLocation>
        <location evidence="1">Virion</location>
    </subcellularLocation>
</comment>
<keyword evidence="8" id="KW-0788">Thiol protease</keyword>
<evidence type="ECO:0000256" key="7">
    <source>
        <dbReference type="ARBA" id="ARBA00022801"/>
    </source>
</evidence>
<evidence type="ECO:0000256" key="11">
    <source>
        <dbReference type="ARBA" id="ARBA00022953"/>
    </source>
</evidence>
<dbReference type="Gene3D" id="3.30.70.270">
    <property type="match status" value="1"/>
</dbReference>
<dbReference type="SUPFAM" id="SSF56672">
    <property type="entry name" value="DNA/RNA polymerases"/>
    <property type="match status" value="1"/>
</dbReference>
<keyword evidence="4" id="KW-0808">Transferase</keyword>
<evidence type="ECO:0000256" key="10">
    <source>
        <dbReference type="ARBA" id="ARBA00022844"/>
    </source>
</evidence>
<dbReference type="Pfam" id="PF00680">
    <property type="entry name" value="RdRP_1"/>
    <property type="match status" value="1"/>
</dbReference>
<organism evidence="15">
    <name type="scientific">Acheta domesticus iflavirus</name>
    <dbReference type="NCBI Taxonomy" id="2812802"/>
    <lineage>
        <taxon>Viruses</taxon>
        <taxon>Riboviria</taxon>
        <taxon>Orthornavirae</taxon>
        <taxon>Pisuviricota</taxon>
        <taxon>Pisoniviricetes</taxon>
        <taxon>Picornavirales</taxon>
        <taxon>Iflaviridae</taxon>
        <taxon>Iflavirus</taxon>
        <taxon>Iflavirus achedomestici</taxon>
    </lineage>
</organism>
<dbReference type="Proteomes" id="UP001529521">
    <property type="component" value="Segment"/>
</dbReference>
<evidence type="ECO:0000256" key="9">
    <source>
        <dbReference type="ARBA" id="ARBA00022840"/>
    </source>
</evidence>
<keyword evidence="13" id="KW-1133">Transmembrane helix</keyword>
<dbReference type="GO" id="GO:0005524">
    <property type="term" value="F:ATP binding"/>
    <property type="evidence" value="ECO:0007669"/>
    <property type="project" value="UniProtKB-KW"/>
</dbReference>
<keyword evidence="10" id="KW-0946">Virion</keyword>
<sequence length="2821" mass="310462">MLTLVLLLSLSPGAAASPEAKVAGLLSRTMNSLPSLIVVVTQLYYAYLLYCRAFLRVPLYTLYFSVVTLLSVSVPALTICYIHLFGFCALIFYFYDQRPVVRRDDMDFLSRVAMAQDDEAPIVRGDASGPDAQTVDQGSTHTAISHERGVSTNSFAASKNDRSFMCDKEVTQSSYYDQWIYLPPFTLDSSTSSSAYTVWSIPSDLFSIGAAHNPALVIFNSSAFVSWDELEVVATVSSPPQVSGFAVLTVFPSTLQESLLTNTGATPGLLGNSRDSLSPFRLMNMPHCKLSYTESNPMSFTFPWNFPYSSVSTTSNFQNPVDCCRIAVANIASPRAGVGQDTRVTITLALRFKNLRGEGKRPLNVPTTGVANYANRNLRAQAQDGETRISLTVAENARYSTLLNAGLSPTFSYKSHGPAENLTWTCRMDVGPKSHWIVQSEICPSKKIAKTMCIRKYLNDHFIYEDKTRGVAFAQDGELDLEWDYSDLAESQDLTSILGTVGKVAGAVSNVAGTVAEMSNPVGLASAAGSLVTKGLSSLLGFDADAPWKPTGVEGRLLPLNHDHLAGGTGPRGVVVMDINDSEYETVAQGLPYNGDEGYNALSREGFVDRLVIPTDSKPGILAHLACSVIDGYYVRGVSDTSPGHLYPTPAGYVASCYTFVSGAKEYVFYVVKASQQRVTLNFAFNPTFPPRVFDRALAGRSETVTFQEDVTKVFEAPIIVANRVHEHNPPQHVSQYFATPVESFGYLTISLVNPIVTNSLCADNIVLYVFSRMKKGSLFSSPRTSPLVIAAADGIYNAQPVPEDAVGLEIAEVANAQDGEGEVEADRAPMQGTSAAASAVNTMSSPQELDGFGAMPKPLDVARRAVRIYSITGTTPDAVTSQQVVIISVNYLCNKTLEPTSQNFQFLRPNMFNVLSSSNAFAHGSLDYLLDLEYNDNTVKNVSAYYVNSLPKYLTRNSATAPYDWDNNSNPMVRIVNLTPAAAQTSSVNDLLDDLVGSRALEIRQIGLNSQIFLGLPCHTRFSCMSTVPVRAGRGDVNARQYLPCTAAGYIVLVLPRTAVEKAGRVWNLNIYRRAADSCHFGLPIGPPLARFHKGSGTTYAPIYSLNVNELPSSVAGKTPDLNFALQYHSRLFGGITGLSEYPVAKKEEDKSLSGPGATNRSLLIQAGDVESNPGPVMSKPEPAPRASTSQLIQAANTHLTGFSIRNRLGALKRTVGSAVDAAGNVPTLVNNLTEATNSLPQMQNRMNNTLDDLSAAANSVRETTVGIQNLTSTFDEMIKLVYDKLLSFTSIPWTDFLQIAHYISIMMMSNERAVSISCFVGIIARLGLISSDSIIALMSKITSFFSTAESQDSDDTMRGVRYFNIIFSVILSSISIAFTPVSKLPTQLLNISSALFRNLNQVDVFLKHNFDLISEGLCWFTSTKYKAELYGVNLGEIKPRVESWLTESVSLLDPTVNQALRSNKKLQKRLISCYKEGADIYEAVCKLKLNAPNNRDIQSAYNLVDKQFKRLSDKYVEYAGSMLLSDKYSVPFCVWWYGSPGIGKTHLIPYLALQVAKELNLTSSGDVLYRRETGQEYWDALAEQPFLWMSDPEQDNSEAGITQFIKDWFGILSPTEFIPNMAALQDKGRKHKFTGVFVDSNSFCANKRKLVLNDEAFQSRRDVVAHVIINPAFQEHCAKLNIPAGRNLINSYCAHVRAHPEHEFPGFSENDHLKVSFTLDGTQVPPSDPSVHVPFSKFVAEVVPKIAEMVKQRRITSAAKERMFDELSPEATVDRLKTLDSGKRKEALDLLTSLLGENDEVEEVKQRLENLPATDTEVAEGEVPEAEEPASEPAQAQDETSSVHSLSNWNDFLSADDPTDGTDTESETATPAMPLEPPYECIHEFVTYCEYPLMITGSTLVVNWPRQMFRDDNRFDLFLKNSPEIGEQLTRVVCPPCNCSWTSKNIAFDAVKEKFVEEDYGDLRALLKVTNPFSISVTPSSVINTILKVLGMVAIGYAATRLIGWIVRKFVKPKPQDYERVMKVPSTVKSTGFKLSKPAFSQDSEQSLIYGCGLINFYFKAENGVLKAKTTNAYAIGGTVWFVAGHTIRTLRDLDVQSVEFKYKTAAGTPVCQVLPWKECKTTYCVNTEYDYGAIEHPRLAPVRKKTAFFANAKECKNASTDLAVIDYNNGNTKIVTVNFKKISVVQVQDADGLIRELEVFIYHGFEGAAKCGSPLVDMKNGKIVGFHVLGWPGKAGGATPITSENMEELVKAVRPTFVDSHQVETKAVDHALKNESCIVEEILDASMVGRVTVKSKLVNSAVHGALGPPEKIIPTGNAQDALIAMEPYSNPPKTLVVADVEEATNDYLSLVLEKAPPVSTSPPKIQPLLQVLKGNPLLPFHPPPMRDTSAGVPLIHQGLPRKGDCFTESIAPDGTKTITSLHPKFVNLYNSTVSDISAGIYPKNGHMLFLKDERKKPAKAIRGINGCDFVMYCLYLQYFQPFFAAFRKARFEVGSAIGMDISRESAQMFSYLAEAEEEVPTKDAQFITADYKNFGPTIIHHVASQILVIIKAWYREYGDVSEEQFLFMDRLFACLLQSNHIVLKLFVRPQQGIFSGNPFTAEINTMTNNLYLRLAWMYCIKHAAPVLRTSPWYWFRKYVRCVCYGDDLVARTHRSLYTVFNNVTIKAFMDMIELTFTDTLTRAEMVHLDPLQKVSFLKHSISLHPTPPGLYVAALDYQTIVDMVCYVRGKSDVLLKSVTVCDDAVRFAHGHGTSVFDSVCTKLAAALSQAGHHKVFPSWDSVDALIFECEDPLVRSLVGSSSECDLEEIGGTFSAGQS</sequence>
<evidence type="ECO:0000256" key="6">
    <source>
        <dbReference type="ARBA" id="ARBA00022741"/>
    </source>
</evidence>
<dbReference type="GO" id="GO:0003968">
    <property type="term" value="F:RNA-directed RNA polymerase activity"/>
    <property type="evidence" value="ECO:0007669"/>
    <property type="project" value="UniProtKB-KW"/>
</dbReference>
<accession>A0A8A2IGC6</accession>
<feature type="region of interest" description="Disordered" evidence="12">
    <location>
        <begin position="1170"/>
        <end position="1190"/>
    </location>
</feature>
<feature type="transmembrane region" description="Helical" evidence="13">
    <location>
        <begin position="32"/>
        <end position="50"/>
    </location>
</feature>
<dbReference type="RefSeq" id="YP_010840359.1">
    <property type="nucleotide sequence ID" value="NC_078648.1"/>
</dbReference>
<dbReference type="InterPro" id="IPR043502">
    <property type="entry name" value="DNA/RNA_pol_sf"/>
</dbReference>
<dbReference type="CDD" id="cd23169">
    <property type="entry name" value="ps-ssRNAv-Picornavirales"/>
    <property type="match status" value="1"/>
</dbReference>
<keyword evidence="11" id="KW-0693">Viral RNA replication</keyword>
<evidence type="ECO:0000256" key="12">
    <source>
        <dbReference type="SAM" id="MobiDB-lite"/>
    </source>
</evidence>
<evidence type="ECO:0000313" key="15">
    <source>
        <dbReference type="EMBL" id="QSV52305.1"/>
    </source>
</evidence>
<dbReference type="InterPro" id="IPR029053">
    <property type="entry name" value="Viral_coat"/>
</dbReference>
<evidence type="ECO:0000256" key="5">
    <source>
        <dbReference type="ARBA" id="ARBA00022695"/>
    </source>
</evidence>
<evidence type="ECO:0000256" key="13">
    <source>
        <dbReference type="SAM" id="Phobius"/>
    </source>
</evidence>
<dbReference type="KEGG" id="vg:80557562"/>